<dbReference type="EMBL" id="LNIX01000046">
    <property type="protein sequence ID" value="OXA38405.1"/>
    <property type="molecule type" value="Genomic_DNA"/>
</dbReference>
<accession>A0A226CYK9</accession>
<protein>
    <submittedName>
        <fullName evidence="2">Uncharacterized protein</fullName>
    </submittedName>
</protein>
<keyword evidence="1" id="KW-0812">Transmembrane</keyword>
<dbReference type="AlphaFoldDB" id="A0A226CYK9"/>
<evidence type="ECO:0000313" key="3">
    <source>
        <dbReference type="Proteomes" id="UP000198287"/>
    </source>
</evidence>
<keyword evidence="1" id="KW-1133">Transmembrane helix</keyword>
<comment type="caution">
    <text evidence="2">The sequence shown here is derived from an EMBL/GenBank/DDBJ whole genome shotgun (WGS) entry which is preliminary data.</text>
</comment>
<keyword evidence="1" id="KW-0472">Membrane</keyword>
<name>A0A226CYK9_FOLCA</name>
<proteinExistence type="predicted"/>
<dbReference type="Proteomes" id="UP000198287">
    <property type="component" value="Unassembled WGS sequence"/>
</dbReference>
<feature type="transmembrane region" description="Helical" evidence="1">
    <location>
        <begin position="102"/>
        <end position="125"/>
    </location>
</feature>
<reference evidence="2 3" key="1">
    <citation type="submission" date="2015-12" db="EMBL/GenBank/DDBJ databases">
        <title>The genome of Folsomia candida.</title>
        <authorList>
            <person name="Faddeeva A."/>
            <person name="Derks M.F."/>
            <person name="Anvar Y."/>
            <person name="Smit S."/>
            <person name="Van Straalen N."/>
            <person name="Roelofs D."/>
        </authorList>
    </citation>
    <scope>NUCLEOTIDE SEQUENCE [LARGE SCALE GENOMIC DNA]</scope>
    <source>
        <strain evidence="2 3">VU population</strain>
        <tissue evidence="2">Whole body</tissue>
    </source>
</reference>
<evidence type="ECO:0000313" key="2">
    <source>
        <dbReference type="EMBL" id="OXA38405.1"/>
    </source>
</evidence>
<organism evidence="2 3">
    <name type="scientific">Folsomia candida</name>
    <name type="common">Springtail</name>
    <dbReference type="NCBI Taxonomy" id="158441"/>
    <lineage>
        <taxon>Eukaryota</taxon>
        <taxon>Metazoa</taxon>
        <taxon>Ecdysozoa</taxon>
        <taxon>Arthropoda</taxon>
        <taxon>Hexapoda</taxon>
        <taxon>Collembola</taxon>
        <taxon>Entomobryomorpha</taxon>
        <taxon>Isotomoidea</taxon>
        <taxon>Isotomidae</taxon>
        <taxon>Proisotominae</taxon>
        <taxon>Folsomia</taxon>
    </lineage>
</organism>
<keyword evidence="3" id="KW-1185">Reference proteome</keyword>
<feature type="transmembrane region" description="Helical" evidence="1">
    <location>
        <begin position="191"/>
        <end position="216"/>
    </location>
</feature>
<gene>
    <name evidence="2" type="ORF">Fcan01_26852</name>
</gene>
<sequence length="291" mass="32675">MQTGLAPSLLWKFPGTKSKESQLPAKFDLLGVALNNMVLHCSTLPFAAGVFAAYAELDPLYILIKYFPSPLSHLVDSYPWNYVSLTVRVLLNIVSTTELNRIAANVFCSFTIALHLIFSIISALSRIPVTLNMTRVRKTLTEYIQLNLIMTLLYDSFASTTAVMMSAMGVWCVMLNLGVAKINSIISMPCFILLLVSAIAAHLAVGILTPIGVEVYEGSKPIPKRWELQMAYYSEVEKVKWMRKRIRALRPLQVYFGLFEVNFFFLQQSTQGSYYEAIVNYTINAMLSVNV</sequence>
<evidence type="ECO:0000256" key="1">
    <source>
        <dbReference type="SAM" id="Phobius"/>
    </source>
</evidence>
<feature type="transmembrane region" description="Helical" evidence="1">
    <location>
        <begin position="146"/>
        <end position="171"/>
    </location>
</feature>